<evidence type="ECO:0000256" key="7">
    <source>
        <dbReference type="PIRSR" id="PIRSR601765-1"/>
    </source>
</evidence>
<dbReference type="PANTHER" id="PTHR43175:SF3">
    <property type="entry name" value="CARBON DISULFIDE HYDROLASE"/>
    <property type="match status" value="1"/>
</dbReference>
<proteinExistence type="inferred from homology"/>
<evidence type="ECO:0000256" key="5">
    <source>
        <dbReference type="ARBA" id="ARBA00024993"/>
    </source>
</evidence>
<dbReference type="SUPFAM" id="SSF53056">
    <property type="entry name" value="beta-carbonic anhydrase, cab"/>
    <property type="match status" value="1"/>
</dbReference>
<dbReference type="Pfam" id="PF00484">
    <property type="entry name" value="Pro_CA"/>
    <property type="match status" value="1"/>
</dbReference>
<reference evidence="8" key="1">
    <citation type="submission" date="2021-01" db="EMBL/GenBank/DDBJ databases">
        <title>Whole genome shotgun sequence of Rugosimonospora africana NBRC 104875.</title>
        <authorList>
            <person name="Komaki H."/>
            <person name="Tamura T."/>
        </authorList>
    </citation>
    <scope>NUCLEOTIDE SEQUENCE</scope>
    <source>
        <strain evidence="8">NBRC 104875</strain>
    </source>
</reference>
<protein>
    <recommendedName>
        <fullName evidence="2">carbonic anhydrase</fullName>
        <ecNumber evidence="2">4.2.1.1</ecNumber>
    </recommendedName>
</protein>
<gene>
    <name evidence="8" type="primary">cynT_2</name>
    <name evidence="8" type="ORF">Raf01_77400</name>
</gene>
<organism evidence="8 9">
    <name type="scientific">Rugosimonospora africana</name>
    <dbReference type="NCBI Taxonomy" id="556532"/>
    <lineage>
        <taxon>Bacteria</taxon>
        <taxon>Bacillati</taxon>
        <taxon>Actinomycetota</taxon>
        <taxon>Actinomycetes</taxon>
        <taxon>Micromonosporales</taxon>
        <taxon>Micromonosporaceae</taxon>
        <taxon>Rugosimonospora</taxon>
    </lineage>
</organism>
<dbReference type="AlphaFoldDB" id="A0A8J3R0Y1"/>
<comment type="function">
    <text evidence="5">Catalyzes the reversible hydration of carbon dioxide to form bicarbonate.</text>
</comment>
<keyword evidence="4 7" id="KW-0862">Zinc</keyword>
<evidence type="ECO:0000256" key="6">
    <source>
        <dbReference type="ARBA" id="ARBA00048348"/>
    </source>
</evidence>
<evidence type="ECO:0000256" key="4">
    <source>
        <dbReference type="ARBA" id="ARBA00022833"/>
    </source>
</evidence>
<dbReference type="RefSeq" id="WP_203923021.1">
    <property type="nucleotide sequence ID" value="NZ_BONZ01000082.1"/>
</dbReference>
<dbReference type="EC" id="4.2.1.1" evidence="2"/>
<evidence type="ECO:0000256" key="2">
    <source>
        <dbReference type="ARBA" id="ARBA00012925"/>
    </source>
</evidence>
<dbReference type="InterPro" id="IPR036874">
    <property type="entry name" value="Carbonic_anhydrase_sf"/>
</dbReference>
<keyword evidence="9" id="KW-1185">Reference proteome</keyword>
<name>A0A8J3R0Y1_9ACTN</name>
<feature type="binding site" evidence="7">
    <location>
        <position position="98"/>
    </location>
    <ligand>
        <name>Zn(2+)</name>
        <dbReference type="ChEBI" id="CHEBI:29105"/>
    </ligand>
</feature>
<comment type="similarity">
    <text evidence="1">Belongs to the beta-class carbonic anhydrase family.</text>
</comment>
<comment type="caution">
    <text evidence="8">The sequence shown here is derived from an EMBL/GenBank/DDBJ whole genome shotgun (WGS) entry which is preliminary data.</text>
</comment>
<sequence length="180" mass="18967">MIDTEELVRRNAEFAASGAFVNLPLVSTGNLRIIGCVDPRVDPTYILGLKPAEAVVMRNIGGRVTPAALRSWAALAKVAEARLNGRPQPGAHMVVLHHTDCGINDLTAFPDLLADFFEIPAANLDTKAITDPHASVKIDVEAMKHALPAGVLVSGLVYDVATGLIETVVPPTAGLSSQSK</sequence>
<accession>A0A8J3R0Y1</accession>
<keyword evidence="3 7" id="KW-0479">Metal-binding</keyword>
<evidence type="ECO:0000256" key="3">
    <source>
        <dbReference type="ARBA" id="ARBA00022723"/>
    </source>
</evidence>
<comment type="catalytic activity">
    <reaction evidence="6">
        <text>hydrogencarbonate + H(+) = CO2 + H2O</text>
        <dbReference type="Rhea" id="RHEA:10748"/>
        <dbReference type="ChEBI" id="CHEBI:15377"/>
        <dbReference type="ChEBI" id="CHEBI:15378"/>
        <dbReference type="ChEBI" id="CHEBI:16526"/>
        <dbReference type="ChEBI" id="CHEBI:17544"/>
        <dbReference type="EC" id="4.2.1.1"/>
    </reaction>
</comment>
<dbReference type="GO" id="GO:0008270">
    <property type="term" value="F:zinc ion binding"/>
    <property type="evidence" value="ECO:0007669"/>
    <property type="project" value="InterPro"/>
</dbReference>
<evidence type="ECO:0000313" key="8">
    <source>
        <dbReference type="EMBL" id="GIH19568.1"/>
    </source>
</evidence>
<dbReference type="SMART" id="SM00947">
    <property type="entry name" value="Pro_CA"/>
    <property type="match status" value="1"/>
</dbReference>
<evidence type="ECO:0000256" key="1">
    <source>
        <dbReference type="ARBA" id="ARBA00006217"/>
    </source>
</evidence>
<dbReference type="Gene3D" id="3.40.1050.10">
    <property type="entry name" value="Carbonic anhydrase"/>
    <property type="match status" value="1"/>
</dbReference>
<dbReference type="InterPro" id="IPR001765">
    <property type="entry name" value="Carbonic_anhydrase"/>
</dbReference>
<feature type="binding site" evidence="7">
    <location>
        <position position="36"/>
    </location>
    <ligand>
        <name>Zn(2+)</name>
        <dbReference type="ChEBI" id="CHEBI:29105"/>
    </ligand>
</feature>
<dbReference type="EMBL" id="BONZ01000082">
    <property type="protein sequence ID" value="GIH19568.1"/>
    <property type="molecule type" value="Genomic_DNA"/>
</dbReference>
<comment type="cofactor">
    <cofactor evidence="7">
        <name>Zn(2+)</name>
        <dbReference type="ChEBI" id="CHEBI:29105"/>
    </cofactor>
    <text evidence="7">Binds 1 zinc ion per subunit.</text>
</comment>
<dbReference type="Proteomes" id="UP000642748">
    <property type="component" value="Unassembled WGS sequence"/>
</dbReference>
<evidence type="ECO:0000313" key="9">
    <source>
        <dbReference type="Proteomes" id="UP000642748"/>
    </source>
</evidence>
<feature type="binding site" evidence="7">
    <location>
        <position position="101"/>
    </location>
    <ligand>
        <name>Zn(2+)</name>
        <dbReference type="ChEBI" id="CHEBI:29105"/>
    </ligand>
</feature>
<feature type="binding site" evidence="7">
    <location>
        <position position="38"/>
    </location>
    <ligand>
        <name>Zn(2+)</name>
        <dbReference type="ChEBI" id="CHEBI:29105"/>
    </ligand>
</feature>
<dbReference type="PANTHER" id="PTHR43175">
    <property type="entry name" value="CARBONIC ANHYDRASE"/>
    <property type="match status" value="1"/>
</dbReference>
<dbReference type="GO" id="GO:0004089">
    <property type="term" value="F:carbonate dehydratase activity"/>
    <property type="evidence" value="ECO:0007669"/>
    <property type="project" value="UniProtKB-EC"/>
</dbReference>